<proteinExistence type="predicted"/>
<dbReference type="Proteomes" id="UP000233786">
    <property type="component" value="Unassembled WGS sequence"/>
</dbReference>
<name>A0A2N3Y7Z9_SACSN</name>
<dbReference type="STRING" id="994479.GCA_000194155_05179"/>
<gene>
    <name evidence="2" type="ORF">A8926_7170</name>
</gene>
<sequence>MTATTAGLPIRTPHAAVLHELASSPVDWFPKDPDTADDIEHAEVWTDHHRVTHERHPTRDGVTRCGKRIPGSDAPSHSRIYPVGCRFCVAARAHSP</sequence>
<comment type="caution">
    <text evidence="2">The sequence shown here is derived from an EMBL/GenBank/DDBJ whole genome shotgun (WGS) entry which is preliminary data.</text>
</comment>
<keyword evidence="3" id="KW-1185">Reference proteome</keyword>
<dbReference type="AlphaFoldDB" id="A0A2N3Y7Z9"/>
<evidence type="ECO:0000256" key="1">
    <source>
        <dbReference type="SAM" id="MobiDB-lite"/>
    </source>
</evidence>
<protein>
    <submittedName>
        <fullName evidence="2">Uncharacterized protein</fullName>
    </submittedName>
</protein>
<feature type="compositionally biased region" description="Basic and acidic residues" evidence="1">
    <location>
        <begin position="50"/>
        <end position="62"/>
    </location>
</feature>
<dbReference type="RefSeq" id="WP_010310806.1">
    <property type="nucleotide sequence ID" value="NZ_CP061007.1"/>
</dbReference>
<accession>A0A2N3Y7Z9</accession>
<reference evidence="2" key="1">
    <citation type="submission" date="2017-12" db="EMBL/GenBank/DDBJ databases">
        <title>Sequencing the genomes of 1000 Actinobacteria strains.</title>
        <authorList>
            <person name="Klenk H.-P."/>
        </authorList>
    </citation>
    <scope>NUCLEOTIDE SEQUENCE [LARGE SCALE GENOMIC DNA]</scope>
    <source>
        <strain evidence="2">DSM 44228</strain>
    </source>
</reference>
<feature type="region of interest" description="Disordered" evidence="1">
    <location>
        <begin position="50"/>
        <end position="75"/>
    </location>
</feature>
<organism evidence="2 3">
    <name type="scientific">Saccharopolyspora spinosa</name>
    <dbReference type="NCBI Taxonomy" id="60894"/>
    <lineage>
        <taxon>Bacteria</taxon>
        <taxon>Bacillati</taxon>
        <taxon>Actinomycetota</taxon>
        <taxon>Actinomycetes</taxon>
        <taxon>Pseudonocardiales</taxon>
        <taxon>Pseudonocardiaceae</taxon>
        <taxon>Saccharopolyspora</taxon>
    </lineage>
</organism>
<evidence type="ECO:0000313" key="2">
    <source>
        <dbReference type="EMBL" id="PKW19030.1"/>
    </source>
</evidence>
<dbReference type="EMBL" id="PJNB01000001">
    <property type="protein sequence ID" value="PKW19030.1"/>
    <property type="molecule type" value="Genomic_DNA"/>
</dbReference>
<evidence type="ECO:0000313" key="3">
    <source>
        <dbReference type="Proteomes" id="UP000233786"/>
    </source>
</evidence>